<dbReference type="EMBL" id="CP002156">
    <property type="protein sequence ID" value="ADM10145.1"/>
    <property type="molecule type" value="Genomic_DNA"/>
</dbReference>
<dbReference type="KEGG" id="pbr:PB2503_10469"/>
<reference evidence="2 3" key="2">
    <citation type="journal article" date="2011" name="J. Bacteriol.">
        <title>Complete genome sequence of strain HTCC2503T of Parvularcula bermudensis, the type species of the order "Parvularculales" in the class Alphaproteobacteria.</title>
        <authorList>
            <person name="Oh H.M."/>
            <person name="Kang I."/>
            <person name="Vergin K.L."/>
            <person name="Kang D."/>
            <person name="Rhee K.H."/>
            <person name="Giovannoni S.J."/>
            <person name="Cho J.C."/>
        </authorList>
    </citation>
    <scope>NUCLEOTIDE SEQUENCE [LARGE SCALE GENOMIC DNA]</scope>
    <source>
        <strain evidence="3">ATCC BAA-594 / HTCC2503 / KCTC 12087</strain>
    </source>
</reference>
<feature type="transmembrane region" description="Helical" evidence="1">
    <location>
        <begin position="63"/>
        <end position="86"/>
    </location>
</feature>
<dbReference type="AlphaFoldDB" id="E0TGL3"/>
<dbReference type="HOGENOM" id="CLU_094318_0_0_5"/>
<keyword evidence="1" id="KW-0472">Membrane</keyword>
<reference evidence="3" key="1">
    <citation type="submission" date="2010-08" db="EMBL/GenBank/DDBJ databases">
        <title>Genome sequence of Parvularcula bermudensis HTCC2503.</title>
        <authorList>
            <person name="Kang D.-M."/>
            <person name="Oh H.-M."/>
            <person name="Cho J.-C."/>
        </authorList>
    </citation>
    <scope>NUCLEOTIDE SEQUENCE [LARGE SCALE GENOMIC DNA]</scope>
    <source>
        <strain evidence="3">ATCC BAA-594 / HTCC2503 / KCTC 12087</strain>
    </source>
</reference>
<feature type="transmembrane region" description="Helical" evidence="1">
    <location>
        <begin position="134"/>
        <end position="154"/>
    </location>
</feature>
<evidence type="ECO:0000256" key="1">
    <source>
        <dbReference type="SAM" id="Phobius"/>
    </source>
</evidence>
<keyword evidence="1" id="KW-0812">Transmembrane</keyword>
<dbReference type="eggNOG" id="ENOG5030G4A">
    <property type="taxonomic scope" value="Bacteria"/>
</dbReference>
<protein>
    <submittedName>
        <fullName evidence="2">Membrane protein, putative</fullName>
    </submittedName>
</protein>
<dbReference type="OrthoDB" id="327431at2"/>
<sequence>MFIGHYAVAFAAKTTTRSVPLWHLIVATQLVDFVWSVLILAGIEKASIEPGFMAASDLNLYHMPYTHGLLATVLWTVISGLLYGLLIARSHKIAAGLLIGAAVGSHWVLDLIVHGPDLPLISGPPKFGLGLWDYLWPSQLLETGLLVVAVIAYWRATAPRGRVGRVAPLAMLSVLLASQLANLLPMVQPDRIELFALMALAIYTLHAAAAAVVDRVRTVRDADHRAGEGASASA</sequence>
<keyword evidence="1" id="KW-1133">Transmembrane helix</keyword>
<dbReference type="Proteomes" id="UP000001302">
    <property type="component" value="Chromosome"/>
</dbReference>
<organism evidence="2 3">
    <name type="scientific">Parvularcula bermudensis (strain ATCC BAA-594 / HTCC2503 / KCTC 12087)</name>
    <dbReference type="NCBI Taxonomy" id="314260"/>
    <lineage>
        <taxon>Bacteria</taxon>
        <taxon>Pseudomonadati</taxon>
        <taxon>Pseudomonadota</taxon>
        <taxon>Alphaproteobacteria</taxon>
        <taxon>Parvularculales</taxon>
        <taxon>Parvularculaceae</taxon>
        <taxon>Parvularcula</taxon>
    </lineage>
</organism>
<dbReference type="RefSeq" id="WP_013301119.1">
    <property type="nucleotide sequence ID" value="NC_014414.1"/>
</dbReference>
<evidence type="ECO:0000313" key="2">
    <source>
        <dbReference type="EMBL" id="ADM10145.1"/>
    </source>
</evidence>
<proteinExistence type="predicted"/>
<keyword evidence="3" id="KW-1185">Reference proteome</keyword>
<feature type="transmembrane region" description="Helical" evidence="1">
    <location>
        <begin position="166"/>
        <end position="188"/>
    </location>
</feature>
<evidence type="ECO:0000313" key="3">
    <source>
        <dbReference type="Proteomes" id="UP000001302"/>
    </source>
</evidence>
<name>E0TGL3_PARBH</name>
<feature type="transmembrane region" description="Helical" evidence="1">
    <location>
        <begin position="93"/>
        <end position="114"/>
    </location>
</feature>
<feature type="transmembrane region" description="Helical" evidence="1">
    <location>
        <begin position="194"/>
        <end position="213"/>
    </location>
</feature>
<feature type="transmembrane region" description="Helical" evidence="1">
    <location>
        <begin position="21"/>
        <end position="43"/>
    </location>
</feature>
<gene>
    <name evidence="2" type="ordered locus">PB2503_10469</name>
</gene>
<accession>E0TGL3</accession>
<dbReference type="STRING" id="314260.PB2503_10469"/>